<reference evidence="5" key="1">
    <citation type="submission" date="2025-08" db="UniProtKB">
        <authorList>
            <consortium name="RefSeq"/>
        </authorList>
    </citation>
    <scope>IDENTIFICATION</scope>
</reference>
<gene>
    <name evidence="5" type="primary">LOC106052966</name>
</gene>
<dbReference type="InterPro" id="IPR000195">
    <property type="entry name" value="Rab-GAP-TBC_dom"/>
</dbReference>
<dbReference type="Gene3D" id="1.10.10.750">
    <property type="entry name" value="Ypt/Rab-GAP domain of gyp1p, domain 1"/>
    <property type="match status" value="1"/>
</dbReference>
<evidence type="ECO:0000256" key="1">
    <source>
        <dbReference type="ARBA" id="ARBA00022468"/>
    </source>
</evidence>
<proteinExistence type="predicted"/>
<dbReference type="FunFam" id="1.10.8.270:FF:000007">
    <property type="entry name" value="TBC1 domain family member 10A"/>
    <property type="match status" value="1"/>
</dbReference>
<dbReference type="SUPFAM" id="SSF47923">
    <property type="entry name" value="Ypt/Rab-GAP domain of gyp1p"/>
    <property type="match status" value="2"/>
</dbReference>
<dbReference type="GO" id="GO:0005096">
    <property type="term" value="F:GTPase activator activity"/>
    <property type="evidence" value="ECO:0007669"/>
    <property type="project" value="UniProtKB-KW"/>
</dbReference>
<dbReference type="GeneID" id="106052966"/>
<dbReference type="FunFam" id="1.10.10.750:FF:000001">
    <property type="entry name" value="TBC1 domain family member 10A"/>
    <property type="match status" value="1"/>
</dbReference>
<dbReference type="PANTHER" id="PTHR47219">
    <property type="entry name" value="RAB GTPASE-ACTIVATING PROTEIN 1-LIKE"/>
    <property type="match status" value="1"/>
</dbReference>
<dbReference type="OMA" id="QICHKYL"/>
<keyword evidence="1" id="KW-0343">GTPase activation</keyword>
<dbReference type="PANTHER" id="PTHR47219:SF4">
    <property type="entry name" value="TBC1 DOMAIN FAMILY MEMBER 10A"/>
    <property type="match status" value="1"/>
</dbReference>
<dbReference type="Gene3D" id="1.10.472.80">
    <property type="entry name" value="Ypt/Rab-GAP domain of gyp1p, domain 3"/>
    <property type="match status" value="1"/>
</dbReference>
<evidence type="ECO:0000313" key="4">
    <source>
        <dbReference type="Proteomes" id="UP001165740"/>
    </source>
</evidence>
<protein>
    <submittedName>
        <fullName evidence="5">TBC1 domain family member 10A-like isoform X1</fullName>
    </submittedName>
</protein>
<dbReference type="Pfam" id="PF00566">
    <property type="entry name" value="RabGAP-TBC"/>
    <property type="match status" value="1"/>
</dbReference>
<dbReference type="SMART" id="SM00164">
    <property type="entry name" value="TBC"/>
    <property type="match status" value="1"/>
</dbReference>
<feature type="domain" description="Rab-GAP TBC" evidence="3">
    <location>
        <begin position="102"/>
        <end position="290"/>
    </location>
</feature>
<dbReference type="GO" id="GO:0005886">
    <property type="term" value="C:plasma membrane"/>
    <property type="evidence" value="ECO:0007669"/>
    <property type="project" value="UniProtKB-ARBA"/>
</dbReference>
<sequence>MAMAYPPSSNGDPGSPVKESISPNRSPRKYSDANGSLGDSGAPATDRYGFLGGNQYTDPDAERRLPQETLRKRETKWLDMFINWDKWMSKRFKKVKERCRKGIPPSLRARAWQHLCGSNFTMEQNKGVFEDYLKRQGDPKCIDDINKDLDRQFPLHEMFLSKGGVGQESLFEVLKAYSIHRPVEGYCQAQAPIAALLLMHMPVEQAFWCLVAICDKYLIGYYSLGLEAVQLDGDVLFGLLKKSSPTVYKHMRNQNIEPIMYMTEWFMCVFTRTLPWTVVLRLWDQFLCEGVKVLFRVGLVLLKTALEGQEKLSQCPSFFDTLERLRFRNLPPEFQDEEYIFRESLRLGITERDMEKEHLKQIKRRKAAREAKEKEALSSSHGGSDVRRGHAGGADVRHKRRT</sequence>
<evidence type="ECO:0000313" key="5">
    <source>
        <dbReference type="RefSeq" id="XP_055862065.1"/>
    </source>
</evidence>
<organism evidence="4 5">
    <name type="scientific">Biomphalaria glabrata</name>
    <name type="common">Bloodfluke planorb</name>
    <name type="synonym">Freshwater snail</name>
    <dbReference type="NCBI Taxonomy" id="6526"/>
    <lineage>
        <taxon>Eukaryota</taxon>
        <taxon>Metazoa</taxon>
        <taxon>Spiralia</taxon>
        <taxon>Lophotrochozoa</taxon>
        <taxon>Mollusca</taxon>
        <taxon>Gastropoda</taxon>
        <taxon>Heterobranchia</taxon>
        <taxon>Euthyneura</taxon>
        <taxon>Panpulmonata</taxon>
        <taxon>Hygrophila</taxon>
        <taxon>Lymnaeoidea</taxon>
        <taxon>Planorbidae</taxon>
        <taxon>Biomphalaria</taxon>
    </lineage>
</organism>
<feature type="region of interest" description="Disordered" evidence="2">
    <location>
        <begin position="359"/>
        <end position="402"/>
    </location>
</feature>
<dbReference type="OrthoDB" id="159449at2759"/>
<dbReference type="Proteomes" id="UP001165740">
    <property type="component" value="Chromosome 12"/>
</dbReference>
<accession>A0A9W2YH84</accession>
<dbReference type="AlphaFoldDB" id="A0A9W2YH84"/>
<evidence type="ECO:0000256" key="2">
    <source>
        <dbReference type="SAM" id="MobiDB-lite"/>
    </source>
</evidence>
<keyword evidence="4" id="KW-1185">Reference proteome</keyword>
<name>A0A9W2YH84_BIOGL</name>
<dbReference type="RefSeq" id="XP_055862065.1">
    <property type="nucleotide sequence ID" value="XM_056006090.1"/>
</dbReference>
<dbReference type="FunFam" id="1.10.472.80:FF:000008">
    <property type="entry name" value="TBC1 domain family member 10A"/>
    <property type="match status" value="1"/>
</dbReference>
<dbReference type="InterPro" id="IPR050302">
    <property type="entry name" value="Rab_GAP_TBC_domain"/>
</dbReference>
<dbReference type="GO" id="GO:0031267">
    <property type="term" value="F:small GTPase binding"/>
    <property type="evidence" value="ECO:0007669"/>
    <property type="project" value="TreeGrafter"/>
</dbReference>
<evidence type="ECO:0000259" key="3">
    <source>
        <dbReference type="PROSITE" id="PS50086"/>
    </source>
</evidence>
<dbReference type="Gene3D" id="1.10.8.270">
    <property type="entry name" value="putative rabgap domain of human tbc1 domain family member 14 like domains"/>
    <property type="match status" value="1"/>
</dbReference>
<feature type="region of interest" description="Disordered" evidence="2">
    <location>
        <begin position="1"/>
        <end position="68"/>
    </location>
</feature>
<dbReference type="InterPro" id="IPR035969">
    <property type="entry name" value="Rab-GAP_TBC_sf"/>
</dbReference>
<dbReference type="PROSITE" id="PS50086">
    <property type="entry name" value="TBC_RABGAP"/>
    <property type="match status" value="1"/>
</dbReference>